<proteinExistence type="predicted"/>
<evidence type="ECO:0000256" key="1">
    <source>
        <dbReference type="SAM" id="MobiDB-lite"/>
    </source>
</evidence>
<sequence>MKRASDSPQNPMQQPPSPEIGTLRKPMNKPGMNLVHPLETVKEVASNSPLGPRLNGTRTPPEDQLTEPQPEPLTPQRTATDNSAKESDGAVSPNTKFSIPHSRREGRETKTVHPKDNYNRSASPGAIIPSDVIAPTTLPPSSPRALGLTSTSAAPKTQSVSDTGSSQKSLNPISRVDFQESPQTRPSKSMKPPPLPPSTNPNVNSMSLSPPKRSKRHSTASVELTDFRMYDLRKRGKGQISLLQSIDDIPGNDVIEYDPESNICIVKDKRDIARLIQSREADCRPTSALETPQKIDLSNSLT</sequence>
<protein>
    <submittedName>
        <fullName evidence="2">Uncharacterized protein</fullName>
    </submittedName>
</protein>
<dbReference type="EMBL" id="KV744827">
    <property type="protein sequence ID" value="OCK84952.1"/>
    <property type="molecule type" value="Genomic_DNA"/>
</dbReference>
<accession>A0A8E2EJ51</accession>
<feature type="compositionally biased region" description="Low complexity" evidence="1">
    <location>
        <begin position="1"/>
        <end position="12"/>
    </location>
</feature>
<reference evidence="2 3" key="1">
    <citation type="journal article" date="2016" name="Nat. Commun.">
        <title>Ectomycorrhizal ecology is imprinted in the genome of the dominant symbiotic fungus Cenococcum geophilum.</title>
        <authorList>
            <consortium name="DOE Joint Genome Institute"/>
            <person name="Peter M."/>
            <person name="Kohler A."/>
            <person name="Ohm R.A."/>
            <person name="Kuo A."/>
            <person name="Krutzmann J."/>
            <person name="Morin E."/>
            <person name="Arend M."/>
            <person name="Barry K.W."/>
            <person name="Binder M."/>
            <person name="Choi C."/>
            <person name="Clum A."/>
            <person name="Copeland A."/>
            <person name="Grisel N."/>
            <person name="Haridas S."/>
            <person name="Kipfer T."/>
            <person name="LaButti K."/>
            <person name="Lindquist E."/>
            <person name="Lipzen A."/>
            <person name="Maire R."/>
            <person name="Meier B."/>
            <person name="Mihaltcheva S."/>
            <person name="Molinier V."/>
            <person name="Murat C."/>
            <person name="Poggeler S."/>
            <person name="Quandt C.A."/>
            <person name="Sperisen C."/>
            <person name="Tritt A."/>
            <person name="Tisserant E."/>
            <person name="Crous P.W."/>
            <person name="Henrissat B."/>
            <person name="Nehls U."/>
            <person name="Egli S."/>
            <person name="Spatafora J.W."/>
            <person name="Grigoriev I.V."/>
            <person name="Martin F.M."/>
        </authorList>
    </citation>
    <scope>NUCLEOTIDE SEQUENCE [LARGE SCALE GENOMIC DNA]</scope>
    <source>
        <strain evidence="2 3">CBS 459.81</strain>
    </source>
</reference>
<name>A0A8E2EJ51_9PEZI</name>
<feature type="region of interest" description="Disordered" evidence="1">
    <location>
        <begin position="1"/>
        <end position="221"/>
    </location>
</feature>
<feature type="compositionally biased region" description="Basic and acidic residues" evidence="1">
    <location>
        <begin position="102"/>
        <end position="118"/>
    </location>
</feature>
<evidence type="ECO:0000313" key="2">
    <source>
        <dbReference type="EMBL" id="OCK84952.1"/>
    </source>
</evidence>
<keyword evidence="3" id="KW-1185">Reference proteome</keyword>
<feature type="compositionally biased region" description="Polar residues" evidence="1">
    <location>
        <begin position="148"/>
        <end position="172"/>
    </location>
</feature>
<evidence type="ECO:0000313" key="3">
    <source>
        <dbReference type="Proteomes" id="UP000250266"/>
    </source>
</evidence>
<gene>
    <name evidence="2" type="ORF">K432DRAFT_82162</name>
</gene>
<dbReference type="Proteomes" id="UP000250266">
    <property type="component" value="Unassembled WGS sequence"/>
</dbReference>
<dbReference type="AlphaFoldDB" id="A0A8E2EJ51"/>
<organism evidence="2 3">
    <name type="scientific">Lepidopterella palustris CBS 459.81</name>
    <dbReference type="NCBI Taxonomy" id="1314670"/>
    <lineage>
        <taxon>Eukaryota</taxon>
        <taxon>Fungi</taxon>
        <taxon>Dikarya</taxon>
        <taxon>Ascomycota</taxon>
        <taxon>Pezizomycotina</taxon>
        <taxon>Dothideomycetes</taxon>
        <taxon>Pleosporomycetidae</taxon>
        <taxon>Mytilinidiales</taxon>
        <taxon>Argynnaceae</taxon>
        <taxon>Lepidopterella</taxon>
    </lineage>
</organism>